<evidence type="ECO:0000259" key="4">
    <source>
        <dbReference type="PROSITE" id="PS50042"/>
    </source>
</evidence>
<dbReference type="InterPro" id="IPR050503">
    <property type="entry name" value="cAMP-dep_PK_reg_su-like"/>
</dbReference>
<dbReference type="Gene3D" id="2.60.120.10">
    <property type="entry name" value="Jelly Rolls"/>
    <property type="match status" value="1"/>
</dbReference>
<feature type="non-terminal residue" evidence="5">
    <location>
        <position position="59"/>
    </location>
</feature>
<gene>
    <name evidence="5" type="ORF">A3Q56_06711</name>
</gene>
<name>A0A177AUB0_9BILA</name>
<sequence>MRKRKMYDDFLKKIPILESLEPWERSTISDALEPCSFTDGNTVVSQGEQGHAFYMITEV</sequence>
<dbReference type="Proteomes" id="UP000078046">
    <property type="component" value="Unassembled WGS sequence"/>
</dbReference>
<organism evidence="5 6">
    <name type="scientific">Intoshia linei</name>
    <dbReference type="NCBI Taxonomy" id="1819745"/>
    <lineage>
        <taxon>Eukaryota</taxon>
        <taxon>Metazoa</taxon>
        <taxon>Spiralia</taxon>
        <taxon>Lophotrochozoa</taxon>
        <taxon>Mesozoa</taxon>
        <taxon>Orthonectida</taxon>
        <taxon>Rhopaluridae</taxon>
        <taxon>Intoshia</taxon>
    </lineage>
</organism>
<keyword evidence="2" id="KW-0116">cAMP-binding</keyword>
<keyword evidence="3" id="KW-0114">cAMP</keyword>
<proteinExistence type="inferred from homology"/>
<dbReference type="InterPro" id="IPR018490">
    <property type="entry name" value="cNMP-bd_dom_sf"/>
</dbReference>
<dbReference type="GO" id="GO:0005829">
    <property type="term" value="C:cytosol"/>
    <property type="evidence" value="ECO:0007669"/>
    <property type="project" value="TreeGrafter"/>
</dbReference>
<dbReference type="GO" id="GO:0005952">
    <property type="term" value="C:cAMP-dependent protein kinase complex"/>
    <property type="evidence" value="ECO:0007669"/>
    <property type="project" value="InterPro"/>
</dbReference>
<dbReference type="OrthoDB" id="417078at2759"/>
<dbReference type="GO" id="GO:0030552">
    <property type="term" value="F:cAMP binding"/>
    <property type="evidence" value="ECO:0007669"/>
    <property type="project" value="UniProtKB-KW"/>
</dbReference>
<dbReference type="GO" id="GO:0034236">
    <property type="term" value="F:protein kinase A catalytic subunit binding"/>
    <property type="evidence" value="ECO:0007669"/>
    <property type="project" value="TreeGrafter"/>
</dbReference>
<dbReference type="PROSITE" id="PS50042">
    <property type="entry name" value="CNMP_BINDING_3"/>
    <property type="match status" value="1"/>
</dbReference>
<dbReference type="GO" id="GO:0004862">
    <property type="term" value="F:cAMP-dependent protein kinase inhibitor activity"/>
    <property type="evidence" value="ECO:0007669"/>
    <property type="project" value="TreeGrafter"/>
</dbReference>
<dbReference type="InterPro" id="IPR000595">
    <property type="entry name" value="cNMP-bd_dom"/>
</dbReference>
<evidence type="ECO:0000256" key="2">
    <source>
        <dbReference type="ARBA" id="ARBA00022566"/>
    </source>
</evidence>
<dbReference type="InterPro" id="IPR014710">
    <property type="entry name" value="RmlC-like_jellyroll"/>
</dbReference>
<dbReference type="EMBL" id="LWCA01001234">
    <property type="protein sequence ID" value="OAF65576.1"/>
    <property type="molecule type" value="Genomic_DNA"/>
</dbReference>
<dbReference type="AlphaFoldDB" id="A0A177AUB0"/>
<evidence type="ECO:0000313" key="6">
    <source>
        <dbReference type="Proteomes" id="UP000078046"/>
    </source>
</evidence>
<dbReference type="PANTHER" id="PTHR11635:SF152">
    <property type="entry name" value="CAMP-DEPENDENT PROTEIN KINASE TYPE I REGULATORY SUBUNIT-RELATED"/>
    <property type="match status" value="1"/>
</dbReference>
<evidence type="ECO:0000256" key="1">
    <source>
        <dbReference type="ARBA" id="ARBA00005753"/>
    </source>
</evidence>
<comment type="caution">
    <text evidence="5">The sequence shown here is derived from an EMBL/GenBank/DDBJ whole genome shotgun (WGS) entry which is preliminary data.</text>
</comment>
<evidence type="ECO:0000313" key="5">
    <source>
        <dbReference type="EMBL" id="OAF65576.1"/>
    </source>
</evidence>
<reference evidence="5 6" key="1">
    <citation type="submission" date="2016-04" db="EMBL/GenBank/DDBJ databases">
        <title>The genome of Intoshia linei affirms orthonectids as highly simplified spiralians.</title>
        <authorList>
            <person name="Mikhailov K.V."/>
            <person name="Slusarev G.S."/>
            <person name="Nikitin M.A."/>
            <person name="Logacheva M.D."/>
            <person name="Penin A."/>
            <person name="Aleoshin V."/>
            <person name="Panchin Y.V."/>
        </authorList>
    </citation>
    <scope>NUCLEOTIDE SEQUENCE [LARGE SCALE GENOMIC DNA]</scope>
    <source>
        <strain evidence="5">Intl2013</strain>
        <tissue evidence="5">Whole animal</tissue>
    </source>
</reference>
<comment type="similarity">
    <text evidence="1">Belongs to the cAMP-dependent kinase regulatory chain family.</text>
</comment>
<dbReference type="PANTHER" id="PTHR11635">
    <property type="entry name" value="CAMP-DEPENDENT PROTEIN KINASE REGULATORY CHAIN"/>
    <property type="match status" value="1"/>
</dbReference>
<evidence type="ECO:0000256" key="3">
    <source>
        <dbReference type="ARBA" id="ARBA00023149"/>
    </source>
</evidence>
<keyword evidence="6" id="KW-1185">Reference proteome</keyword>
<protein>
    <recommendedName>
        <fullName evidence="4">Cyclic nucleotide-binding domain-containing protein</fullName>
    </recommendedName>
</protein>
<feature type="domain" description="Cyclic nucleotide-binding" evidence="4">
    <location>
        <begin position="16"/>
        <end position="59"/>
    </location>
</feature>
<keyword evidence="2" id="KW-0547">Nucleotide-binding</keyword>
<accession>A0A177AUB0</accession>
<dbReference type="SUPFAM" id="SSF51206">
    <property type="entry name" value="cAMP-binding domain-like"/>
    <property type="match status" value="1"/>
</dbReference>